<name>A0A8X6VP80_TRICX</name>
<proteinExistence type="predicted"/>
<accession>A0A8X6VP80</accession>
<evidence type="ECO:0000313" key="3">
    <source>
        <dbReference type="Proteomes" id="UP000887159"/>
    </source>
</evidence>
<dbReference type="EMBL" id="BMAU01021327">
    <property type="protein sequence ID" value="GFY14255.1"/>
    <property type="molecule type" value="Genomic_DNA"/>
</dbReference>
<gene>
    <name evidence="2" type="ORF">TNCV_3614441</name>
</gene>
<protein>
    <submittedName>
        <fullName evidence="2">Uncharacterized protein</fullName>
    </submittedName>
</protein>
<feature type="region of interest" description="Disordered" evidence="1">
    <location>
        <begin position="81"/>
        <end position="119"/>
    </location>
</feature>
<organism evidence="2 3">
    <name type="scientific">Trichonephila clavipes</name>
    <name type="common">Golden silk orbweaver</name>
    <name type="synonym">Nephila clavipes</name>
    <dbReference type="NCBI Taxonomy" id="2585209"/>
    <lineage>
        <taxon>Eukaryota</taxon>
        <taxon>Metazoa</taxon>
        <taxon>Ecdysozoa</taxon>
        <taxon>Arthropoda</taxon>
        <taxon>Chelicerata</taxon>
        <taxon>Arachnida</taxon>
        <taxon>Araneae</taxon>
        <taxon>Araneomorphae</taxon>
        <taxon>Entelegynae</taxon>
        <taxon>Araneoidea</taxon>
        <taxon>Nephilidae</taxon>
        <taxon>Trichonephila</taxon>
    </lineage>
</organism>
<comment type="caution">
    <text evidence="2">The sequence shown here is derived from an EMBL/GenBank/DDBJ whole genome shotgun (WGS) entry which is preliminary data.</text>
</comment>
<dbReference type="Proteomes" id="UP000887159">
    <property type="component" value="Unassembled WGS sequence"/>
</dbReference>
<feature type="compositionally biased region" description="Basic and acidic residues" evidence="1">
    <location>
        <begin position="108"/>
        <end position="119"/>
    </location>
</feature>
<reference evidence="2" key="1">
    <citation type="submission" date="2020-08" db="EMBL/GenBank/DDBJ databases">
        <title>Multicomponent nature underlies the extraordinary mechanical properties of spider dragline silk.</title>
        <authorList>
            <person name="Kono N."/>
            <person name="Nakamura H."/>
            <person name="Mori M."/>
            <person name="Yoshida Y."/>
            <person name="Ohtoshi R."/>
            <person name="Malay A.D."/>
            <person name="Moran D.A.P."/>
            <person name="Tomita M."/>
            <person name="Numata K."/>
            <person name="Arakawa K."/>
        </authorList>
    </citation>
    <scope>NUCLEOTIDE SEQUENCE</scope>
</reference>
<dbReference type="AlphaFoldDB" id="A0A8X6VP80"/>
<sequence length="119" mass="13006">MAGVSLVQVLVPLKSCREEEAEAQTSSHCTVVLERVYKSGDGETVHSWSSGDCGAPLPPPMGSSQAIRSIPEERLQFQWRRRWSHSSPKGVTQRDGGARASPPVGPVRFHERVIQKNSG</sequence>
<keyword evidence="3" id="KW-1185">Reference proteome</keyword>
<evidence type="ECO:0000256" key="1">
    <source>
        <dbReference type="SAM" id="MobiDB-lite"/>
    </source>
</evidence>
<evidence type="ECO:0000313" key="2">
    <source>
        <dbReference type="EMBL" id="GFY14255.1"/>
    </source>
</evidence>